<accession>A0A074WSU5</accession>
<dbReference type="RefSeq" id="XP_013430534.1">
    <property type="nucleotide sequence ID" value="XM_013575080.1"/>
</dbReference>
<sequence length="61" mass="6781">MASEESGPLGPAHKRLTAEDLDAFQTNFVSLEEVGFDKEIEAWDSSLNEWTARLASPTWKA</sequence>
<reference evidence="1 2" key="1">
    <citation type="journal article" date="2014" name="BMC Genomics">
        <title>Genome sequencing of four Aureobasidium pullulans varieties: biotechnological potential, stress tolerance, and description of new species.</title>
        <authorList>
            <person name="Gostin Ar C."/>
            <person name="Ohm R.A."/>
            <person name="Kogej T."/>
            <person name="Sonjak S."/>
            <person name="Turk M."/>
            <person name="Zajc J."/>
            <person name="Zalar P."/>
            <person name="Grube M."/>
            <person name="Sun H."/>
            <person name="Han J."/>
            <person name="Sharma A."/>
            <person name="Chiniquy J."/>
            <person name="Ngan C.Y."/>
            <person name="Lipzen A."/>
            <person name="Barry K."/>
            <person name="Grigoriev I.V."/>
            <person name="Gunde-Cimerman N."/>
        </authorList>
    </citation>
    <scope>NUCLEOTIDE SEQUENCE [LARGE SCALE GENOMIC DNA]</scope>
    <source>
        <strain evidence="1 2">CBS 147.97</strain>
    </source>
</reference>
<gene>
    <name evidence="1" type="ORF">M436DRAFT_79516</name>
</gene>
<protein>
    <submittedName>
        <fullName evidence="1">Uncharacterized protein</fullName>
    </submittedName>
</protein>
<dbReference type="AlphaFoldDB" id="A0A074WSU5"/>
<dbReference type="HOGENOM" id="CLU_2922238_0_0_1"/>
<organism evidence="1 2">
    <name type="scientific">Aureobasidium namibiae CBS 147.97</name>
    <dbReference type="NCBI Taxonomy" id="1043004"/>
    <lineage>
        <taxon>Eukaryota</taxon>
        <taxon>Fungi</taxon>
        <taxon>Dikarya</taxon>
        <taxon>Ascomycota</taxon>
        <taxon>Pezizomycotina</taxon>
        <taxon>Dothideomycetes</taxon>
        <taxon>Dothideomycetidae</taxon>
        <taxon>Dothideales</taxon>
        <taxon>Saccotheciaceae</taxon>
        <taxon>Aureobasidium</taxon>
    </lineage>
</organism>
<name>A0A074WSU5_9PEZI</name>
<evidence type="ECO:0000313" key="1">
    <source>
        <dbReference type="EMBL" id="KEQ76265.1"/>
    </source>
</evidence>
<dbReference type="Proteomes" id="UP000027730">
    <property type="component" value="Unassembled WGS sequence"/>
</dbReference>
<evidence type="ECO:0000313" key="2">
    <source>
        <dbReference type="Proteomes" id="UP000027730"/>
    </source>
</evidence>
<dbReference type="EMBL" id="KL584704">
    <property type="protein sequence ID" value="KEQ76265.1"/>
    <property type="molecule type" value="Genomic_DNA"/>
</dbReference>
<dbReference type="OrthoDB" id="3829546at2759"/>
<proteinExistence type="predicted"/>
<dbReference type="GeneID" id="25416453"/>
<keyword evidence="2" id="KW-1185">Reference proteome</keyword>